<evidence type="ECO:0000313" key="1">
    <source>
        <dbReference type="EMBL" id="MEY8243999.1"/>
    </source>
</evidence>
<dbReference type="Pfam" id="PF10771">
    <property type="entry name" value="DUF2582"/>
    <property type="match status" value="1"/>
</dbReference>
<dbReference type="Gene3D" id="1.10.10.10">
    <property type="entry name" value="Winged helix-like DNA-binding domain superfamily/Winged helix DNA-binding domain"/>
    <property type="match status" value="1"/>
</dbReference>
<name>A0ABV4CV80_9BACT</name>
<keyword evidence="2" id="KW-1185">Reference proteome</keyword>
<evidence type="ECO:0000313" key="2">
    <source>
        <dbReference type="Proteomes" id="UP001565200"/>
    </source>
</evidence>
<accession>A0ABV4CV80</accession>
<dbReference type="InterPro" id="IPR019707">
    <property type="entry name" value="DUF2582"/>
</dbReference>
<organism evidence="1 2">
    <name type="scientific">Heminiphilus faecis</name>
    <dbReference type="NCBI Taxonomy" id="2601703"/>
    <lineage>
        <taxon>Bacteria</taxon>
        <taxon>Pseudomonadati</taxon>
        <taxon>Bacteroidota</taxon>
        <taxon>Bacteroidia</taxon>
        <taxon>Bacteroidales</taxon>
        <taxon>Muribaculaceae</taxon>
        <taxon>Heminiphilus</taxon>
    </lineage>
</organism>
<dbReference type="EMBL" id="JBCLPP010000001">
    <property type="protein sequence ID" value="MEY8243999.1"/>
    <property type="molecule type" value="Genomic_DNA"/>
</dbReference>
<dbReference type="InterPro" id="IPR036388">
    <property type="entry name" value="WH-like_DNA-bd_sf"/>
</dbReference>
<gene>
    <name evidence="1" type="ORF">AAK873_00030</name>
</gene>
<dbReference type="Proteomes" id="UP001565200">
    <property type="component" value="Unassembled WGS sequence"/>
</dbReference>
<comment type="caution">
    <text evidence="1">The sequence shown here is derived from an EMBL/GenBank/DDBJ whole genome shotgun (WGS) entry which is preliminary data.</text>
</comment>
<protein>
    <submittedName>
        <fullName evidence="1">Winged helix-turn-helix domain-containing protein</fullName>
    </submittedName>
</protein>
<proteinExistence type="predicted"/>
<reference evidence="1 2" key="1">
    <citation type="submission" date="2024-03" db="EMBL/GenBank/DDBJ databases">
        <title>Mouse gut bacterial collection (mGBC) of GemPharmatech.</title>
        <authorList>
            <person name="He Y."/>
            <person name="Dong L."/>
            <person name="Wu D."/>
            <person name="Gao X."/>
            <person name="Lin Z."/>
        </authorList>
    </citation>
    <scope>NUCLEOTIDE SEQUENCE [LARGE SCALE GENOMIC DNA]</scope>
    <source>
        <strain evidence="1 2">54-13</strain>
    </source>
</reference>
<dbReference type="RefSeq" id="WP_121697792.1">
    <property type="nucleotide sequence ID" value="NZ_JBCLPP010000001.1"/>
</dbReference>
<sequence length="75" mass="8799">MDTNLIARNAMRIWQLMNNGTTWCYDKLKRATELSDREINAALGWLAREDTVEILPDPVTQEDTYKVRHYWEGGL</sequence>